<accession>A0A8K0R456</accession>
<feature type="compositionally biased region" description="Polar residues" evidence="1">
    <location>
        <begin position="291"/>
        <end position="307"/>
    </location>
</feature>
<comment type="caution">
    <text evidence="3">The sequence shown here is derived from an EMBL/GenBank/DDBJ whole genome shotgun (WGS) entry which is preliminary data.</text>
</comment>
<reference evidence="3" key="1">
    <citation type="journal article" date="2021" name="Nat. Commun.">
        <title>Genetic determinants of endophytism in the Arabidopsis root mycobiome.</title>
        <authorList>
            <person name="Mesny F."/>
            <person name="Miyauchi S."/>
            <person name="Thiergart T."/>
            <person name="Pickel B."/>
            <person name="Atanasova L."/>
            <person name="Karlsson M."/>
            <person name="Huettel B."/>
            <person name="Barry K.W."/>
            <person name="Haridas S."/>
            <person name="Chen C."/>
            <person name="Bauer D."/>
            <person name="Andreopoulos W."/>
            <person name="Pangilinan J."/>
            <person name="LaButti K."/>
            <person name="Riley R."/>
            <person name="Lipzen A."/>
            <person name="Clum A."/>
            <person name="Drula E."/>
            <person name="Henrissat B."/>
            <person name="Kohler A."/>
            <person name="Grigoriev I.V."/>
            <person name="Martin F.M."/>
            <person name="Hacquard S."/>
        </authorList>
    </citation>
    <scope>NUCLEOTIDE SEQUENCE</scope>
    <source>
        <strain evidence="3">MPI-SDFR-AT-0120</strain>
    </source>
</reference>
<protein>
    <recommendedName>
        <fullName evidence="2">C2H2-type domain-containing protein</fullName>
    </recommendedName>
</protein>
<feature type="region of interest" description="Disordered" evidence="1">
    <location>
        <begin position="265"/>
        <end position="369"/>
    </location>
</feature>
<feature type="compositionally biased region" description="Acidic residues" evidence="1">
    <location>
        <begin position="277"/>
        <end position="287"/>
    </location>
</feature>
<name>A0A8K0R456_9PLEO</name>
<proteinExistence type="predicted"/>
<feature type="region of interest" description="Disordered" evidence="1">
    <location>
        <begin position="179"/>
        <end position="200"/>
    </location>
</feature>
<dbReference type="PROSITE" id="PS00028">
    <property type="entry name" value="ZINC_FINGER_C2H2_1"/>
    <property type="match status" value="1"/>
</dbReference>
<feature type="compositionally biased region" description="Low complexity" evidence="1">
    <location>
        <begin position="191"/>
        <end position="200"/>
    </location>
</feature>
<keyword evidence="4" id="KW-1185">Reference proteome</keyword>
<feature type="domain" description="C2H2-type" evidence="2">
    <location>
        <begin position="683"/>
        <end position="704"/>
    </location>
</feature>
<dbReference type="OrthoDB" id="654211at2759"/>
<gene>
    <name evidence="3" type="ORF">FB567DRAFT_50027</name>
</gene>
<feature type="compositionally biased region" description="Polar residues" evidence="1">
    <location>
        <begin position="356"/>
        <end position="369"/>
    </location>
</feature>
<organism evidence="3 4">
    <name type="scientific">Paraphoma chrysanthemicola</name>
    <dbReference type="NCBI Taxonomy" id="798071"/>
    <lineage>
        <taxon>Eukaryota</taxon>
        <taxon>Fungi</taxon>
        <taxon>Dikarya</taxon>
        <taxon>Ascomycota</taxon>
        <taxon>Pezizomycotina</taxon>
        <taxon>Dothideomycetes</taxon>
        <taxon>Pleosporomycetidae</taxon>
        <taxon>Pleosporales</taxon>
        <taxon>Pleosporineae</taxon>
        <taxon>Phaeosphaeriaceae</taxon>
        <taxon>Paraphoma</taxon>
    </lineage>
</organism>
<evidence type="ECO:0000313" key="3">
    <source>
        <dbReference type="EMBL" id="KAH7086731.1"/>
    </source>
</evidence>
<dbReference type="AlphaFoldDB" id="A0A8K0R456"/>
<dbReference type="InterPro" id="IPR013087">
    <property type="entry name" value="Znf_C2H2_type"/>
</dbReference>
<sequence>MAEPFVNALLRRSGLRNKSQQPASSFGARIGLIDQADTYCWNLVGELRIQFDQHLCPAIRRHLEFYFESEHIGECLTVDAYLIGKSQKYAKPTVLFISRCAQTRKSAQKEIKQSGLLSDYPDFSTAVIAKDPGLAAVSAHPSSPYSEPQTTEILATQRNSFGNEPGRFLLDMKISESFSKSSGITSPPTTGGKSAKAPGSVSGAAAASRVLYDPTKGLRIRGQAIYVDHGSELRMATANVVQIGSRVLLQTVNHAFSAPTLHDAEVPVFEPNNGFEMDTDDDEDEDERMSNAESLVETTSRGSRSPESSTADCSTSDDDGTTLSDRSEEPLDASVASSAAKVDHGAYGQGFRSPEPSRTGSSTRNSSLPSKNTLDLLGTLWRSSIDSDWALIELTDAALAFYQPILADNSAALFPIMNEPPAPPTVTTNIMTWTATGDLLRGELSGSTWIMFPGTSVFREVYQVHIMGKLLHGDCGSAVLDAITGSCYGYIVAGSTYTSVAYVMAAHQIIMDMRTVVGEDLTDCKVEDMDVVWTTTEDQMGESPFGLSTATPWTSRLSHFSDRSSLSSRNSVTPSSRFSAYSRGRSSVATSVASWSDLHPLEDDNAELKRPTATGPPRKRTLPSTVPIEKDYFKTCVSRTQRTRRSNRPTKYFCTSCQAPFAEKYDWKRHEETYQERPEQYNCDGCNALYFSEKDFMHHHAQAHKCQYCLNTRHSDNLHVIQAKKQRKARTGWGCGFCCHLSVNWTERCNHIAQHINTEGKTIADWKHSLVIFSLLQRPEIAVEWNRILAGAKGIGQSVAWNFSSTARAEGYPESNPTARLQDLLEYFTPDQDAAALAQRAFDCGVKQFEAQPPPPPTKRMELLSDTDAWMEFVRSVASDEFLPTGISLLEHRTDWPEGGDSWFS</sequence>
<evidence type="ECO:0000313" key="4">
    <source>
        <dbReference type="Proteomes" id="UP000813461"/>
    </source>
</evidence>
<feature type="compositionally biased region" description="Polar residues" evidence="1">
    <location>
        <begin position="179"/>
        <end position="189"/>
    </location>
</feature>
<dbReference type="EMBL" id="JAGMVJ010000010">
    <property type="protein sequence ID" value="KAH7086731.1"/>
    <property type="molecule type" value="Genomic_DNA"/>
</dbReference>
<dbReference type="Proteomes" id="UP000813461">
    <property type="component" value="Unassembled WGS sequence"/>
</dbReference>
<evidence type="ECO:0000259" key="2">
    <source>
        <dbReference type="PROSITE" id="PS00028"/>
    </source>
</evidence>
<feature type="region of interest" description="Disordered" evidence="1">
    <location>
        <begin position="603"/>
        <end position="624"/>
    </location>
</feature>
<evidence type="ECO:0000256" key="1">
    <source>
        <dbReference type="SAM" id="MobiDB-lite"/>
    </source>
</evidence>